<organism evidence="6 7">
    <name type="scientific">Aplysia californica</name>
    <name type="common">California sea hare</name>
    <dbReference type="NCBI Taxonomy" id="6500"/>
    <lineage>
        <taxon>Eukaryota</taxon>
        <taxon>Metazoa</taxon>
        <taxon>Spiralia</taxon>
        <taxon>Lophotrochozoa</taxon>
        <taxon>Mollusca</taxon>
        <taxon>Gastropoda</taxon>
        <taxon>Heterobranchia</taxon>
        <taxon>Euthyneura</taxon>
        <taxon>Tectipleura</taxon>
        <taxon>Aplysiida</taxon>
        <taxon>Aplysioidea</taxon>
        <taxon>Aplysiidae</taxon>
        <taxon>Aplysia</taxon>
    </lineage>
</organism>
<evidence type="ECO:0000313" key="7">
    <source>
        <dbReference type="RefSeq" id="XP_012944484.1"/>
    </source>
</evidence>
<gene>
    <name evidence="7" type="primary">LOC101846466</name>
</gene>
<dbReference type="PRINTS" id="PR00454">
    <property type="entry name" value="ETSDOMAIN"/>
</dbReference>
<dbReference type="PROSITE" id="PS50061">
    <property type="entry name" value="ETS_DOMAIN_3"/>
    <property type="match status" value="1"/>
</dbReference>
<keyword evidence="2 3" id="KW-0238">DNA-binding</keyword>
<comment type="subcellular location">
    <subcellularLocation>
        <location evidence="3">Nucleus</location>
    </subcellularLocation>
</comment>
<evidence type="ECO:0000259" key="5">
    <source>
        <dbReference type="PROSITE" id="PS50061"/>
    </source>
</evidence>
<dbReference type="InterPro" id="IPR000418">
    <property type="entry name" value="Ets_dom"/>
</dbReference>
<dbReference type="InterPro" id="IPR036390">
    <property type="entry name" value="WH_DNA-bd_sf"/>
</dbReference>
<dbReference type="InterPro" id="IPR036388">
    <property type="entry name" value="WH-like_DNA-bd_sf"/>
</dbReference>
<dbReference type="GeneID" id="101846466"/>
<feature type="compositionally biased region" description="Low complexity" evidence="4">
    <location>
        <begin position="30"/>
        <end position="66"/>
    </location>
</feature>
<feature type="compositionally biased region" description="Low complexity" evidence="4">
    <location>
        <begin position="1"/>
        <end position="23"/>
    </location>
</feature>
<evidence type="ECO:0000256" key="2">
    <source>
        <dbReference type="ARBA" id="ARBA00023125"/>
    </source>
</evidence>
<keyword evidence="3" id="KW-0539">Nucleus</keyword>
<dbReference type="PANTHER" id="PTHR11849:SF190">
    <property type="entry name" value="ETS-DOMAIN PROTEIN"/>
    <property type="match status" value="1"/>
</dbReference>
<evidence type="ECO:0000256" key="3">
    <source>
        <dbReference type="RuleBase" id="RU004019"/>
    </source>
</evidence>
<dbReference type="RefSeq" id="XP_012944484.1">
    <property type="nucleotide sequence ID" value="XM_013089030.2"/>
</dbReference>
<evidence type="ECO:0000313" key="6">
    <source>
        <dbReference type="Proteomes" id="UP000694888"/>
    </source>
</evidence>
<feature type="region of interest" description="Disordered" evidence="4">
    <location>
        <begin position="95"/>
        <end position="121"/>
    </location>
</feature>
<dbReference type="SUPFAM" id="SSF46785">
    <property type="entry name" value="Winged helix' DNA-binding domain"/>
    <property type="match status" value="1"/>
</dbReference>
<dbReference type="Gene3D" id="1.10.10.10">
    <property type="entry name" value="Winged helix-like DNA-binding domain superfamily/Winged helix DNA-binding domain"/>
    <property type="match status" value="1"/>
</dbReference>
<evidence type="ECO:0000256" key="1">
    <source>
        <dbReference type="ARBA" id="ARBA00005562"/>
    </source>
</evidence>
<proteinExistence type="inferred from homology"/>
<comment type="similarity">
    <text evidence="1 3">Belongs to the ETS family.</text>
</comment>
<dbReference type="InterPro" id="IPR046328">
    <property type="entry name" value="ETS_fam"/>
</dbReference>
<feature type="domain" description="ETS" evidence="5">
    <location>
        <begin position="177"/>
        <end position="239"/>
    </location>
</feature>
<dbReference type="PANTHER" id="PTHR11849">
    <property type="entry name" value="ETS"/>
    <property type="match status" value="1"/>
</dbReference>
<evidence type="ECO:0000256" key="4">
    <source>
        <dbReference type="SAM" id="MobiDB-lite"/>
    </source>
</evidence>
<dbReference type="Proteomes" id="UP000694888">
    <property type="component" value="Unplaced"/>
</dbReference>
<sequence>MSSRSTPPSSSSSSSLSSSFTSRRPSHAGSTTSTKSPSSSASQLLSSTSSSSLLPSSSPSPSSSLSISMCVNVTRNPSSSSSSSSLSSSCRMDVMDSGYISDDSMHGPSYLPPPPGSEGPHHLYPGCPPGSDVMSKPAGNAMSMGHMTSAYACAAGVPGEQRKKPAKKHRSNAAKNNHLWEFVRDLLHDPKTNPKLLTWEDEERGVFRFVQSDKVAELWGEKKNNKEMTYEKLSRAMRFCRSAGYFAFVPKNERFPKKLCFMFGHKAHGWKQ</sequence>
<name>A0ABM1ABF4_APLCA</name>
<keyword evidence="6" id="KW-1185">Reference proteome</keyword>
<protein>
    <recommendedName>
        <fullName evidence="5">ETS domain-containing protein</fullName>
    </recommendedName>
</protein>
<accession>A0ABM1ABF4</accession>
<dbReference type="SMART" id="SM00413">
    <property type="entry name" value="ETS"/>
    <property type="match status" value="1"/>
</dbReference>
<dbReference type="Pfam" id="PF00178">
    <property type="entry name" value="Ets"/>
    <property type="match status" value="1"/>
</dbReference>
<feature type="region of interest" description="Disordered" evidence="4">
    <location>
        <begin position="1"/>
        <end position="66"/>
    </location>
</feature>
<reference evidence="7" key="1">
    <citation type="submission" date="2025-08" db="UniProtKB">
        <authorList>
            <consortium name="RefSeq"/>
        </authorList>
    </citation>
    <scope>IDENTIFICATION</scope>
</reference>